<evidence type="ECO:0000256" key="1">
    <source>
        <dbReference type="SAM" id="Phobius"/>
    </source>
</evidence>
<dbReference type="GO" id="GO:0019028">
    <property type="term" value="C:viral capsid"/>
    <property type="evidence" value="ECO:0007669"/>
    <property type="project" value="InterPro"/>
</dbReference>
<reference evidence="2" key="1">
    <citation type="submission" date="2017-04" db="EMBL/GenBank/DDBJ databases">
        <title>Comparison of Tomato yellow leaf curl virus genomes isolated from resistant and susceptible tomato cultivars in Florida and Georgia.</title>
        <authorList>
            <person name="Marchant W.G."/>
            <person name="Ozores-Hampton M."/>
            <person name="Srinivasan R."/>
        </authorList>
    </citation>
    <scope>NUCLEOTIDE SEQUENCE</scope>
    <source>
        <strain evidence="2">Susceptible_B_Generation_10_Genome_1</strain>
    </source>
</reference>
<sequence length="117" mass="13623">MSKRPGDIIISTPVSKVRRRLNFDSPYSNRAAVPIVQGTNKRRSWTYRPMYRKPRIYRMYRSPDVPRGCEDHVKSSLMSSEMILSTLVLFVVLVMLLVDLELLTESVRGSVLNRYIF</sequence>
<dbReference type="InterPro" id="IPR000263">
    <property type="entry name" value="GV_A/BR1_coat"/>
</dbReference>
<keyword evidence="1" id="KW-1133">Transmembrane helix</keyword>
<evidence type="ECO:0000313" key="2">
    <source>
        <dbReference type="EMBL" id="AWD31389.1"/>
    </source>
</evidence>
<feature type="transmembrane region" description="Helical" evidence="1">
    <location>
        <begin position="82"/>
        <end position="98"/>
    </location>
</feature>
<dbReference type="EMBL" id="KY965891">
    <property type="protein sequence ID" value="AWD31389.1"/>
    <property type="molecule type" value="Genomic_DNA"/>
</dbReference>
<name>A0A2S1CHK7_9GEMI</name>
<dbReference type="Pfam" id="PF00844">
    <property type="entry name" value="Gemini_coat"/>
    <property type="match status" value="1"/>
</dbReference>
<keyword evidence="1" id="KW-0472">Membrane</keyword>
<protein>
    <submittedName>
        <fullName evidence="2">V1</fullName>
    </submittedName>
</protein>
<organism evidence="2">
    <name type="scientific">Tomato yellow leaf curl virus</name>
    <dbReference type="NCBI Taxonomy" id="10832"/>
    <lineage>
        <taxon>Viruses</taxon>
        <taxon>Monodnaviria</taxon>
        <taxon>Shotokuvirae</taxon>
        <taxon>Cressdnaviricota</taxon>
        <taxon>Repensiviricetes</taxon>
        <taxon>Geplafuvirales</taxon>
        <taxon>Geminiviridae</taxon>
        <taxon>Begomovirus</taxon>
        <taxon>Begomovirus coheni</taxon>
    </lineage>
</organism>
<proteinExistence type="predicted"/>
<accession>A0A2S1CHK7</accession>
<gene>
    <name evidence="2" type="primary">V1</name>
</gene>
<keyword evidence="1" id="KW-0812">Transmembrane</keyword>
<dbReference type="GO" id="GO:0005198">
    <property type="term" value="F:structural molecule activity"/>
    <property type="evidence" value="ECO:0007669"/>
    <property type="project" value="InterPro"/>
</dbReference>